<keyword evidence="6" id="KW-1185">Reference proteome</keyword>
<sequence>MWKTEERYQRGELKIGVDVRKRLSCSKFGEDKSDGLEQESGLFFNVKHFEELVLAGKWDEVEKYLSGFTKVEDNRHSMKLFFEIRKQKYFESLDRNERGQAVEILVNDLKVFANYNEDLYKEITHLVTLENFRDNELLASYRDAESARTTAAKELKNLLESNPVFRDKLAFPNTKHSRLKQLMNQSLNWQHSLCVNPLPNPGAKTILVDHCCRNANGHYAQLAASNQHVGPAPRSDFLPIGAHGLPGPTQIPLTAWMSAPPILPHPSLSGGGIGFGTPQNPAFTHPAVSGGGIGFDTPPNHGIPTMVRGTGDSDNVSRTRMSGISDRIMLPGTSSSQIHNLAASNSTDELPKTIARTLNQDSVPTSMDFHPIQQTLLLGIAYSKHMVQLYVYCGPSDIRHRLEIDAHVGSVNDLAFTNAASNQLFVITCGDDRTVKVWDVNTGTRLNTFEGHEAAVYSVCPHIKHSVDVRTLLDTFVPVIHRASCFLDTNVVSMLQFIFSTSVDGKIKAWLYDVIGSRLDYNAPDHACATLAYSADGKRLFSCGTNKEGVSHIVEWNEDEGSVKRAYKGFEKRSFGVVQLDTTKNKFLAAGDDHKIKFWDMDNNSLLTTIDAEGSLPVSSLLELVFNSLYFVIIFDRVFCLNSQSSCFSNFKASPRIRFNKEGNLLAASANENKIIILATVDGLRLMHSSESHSLFASRRASDIMTKIGDSRNMEDVRSRLAEEVNNWRLTEINEPAQFRSLRLVSHVQTDKIARLVYTNSGTGILALALNAIHLLWRWPQSETNPNGKATTNVSPHLVQPVSGILMTNDLTSANPAESAPCFALSKNGSYVISASGGKVSLFNMMTFKTMAAFGSPPPAATYLAFHPVDNNIITIGMDDSTIHIYNVRLDETKDKLNGHCNRITGLAFSHVLKTLVSAAADAEMILWSTDKWERMKSTALKFPCGKSVGAISNTQVQFHNNQTHFLAVNETQLAIYNAMKFERLNQWVVGGSSAPISHATFSGDSQLVYASFLDGALRIFTAPNLQLQCQINPSAYLQPGSPSMFPIVVAAHPQNPNQFAVGLTDGGVCVFEPLESDGQWGVPPSLQNGSAGRILPPLPAIAPDHPQG</sequence>
<reference evidence="5" key="1">
    <citation type="journal article" date="2022" name="Plant J.">
        <title>Strategies of tolerance reflected in two North American maple genomes.</title>
        <authorList>
            <person name="McEvoy S.L."/>
            <person name="Sezen U.U."/>
            <person name="Trouern-Trend A."/>
            <person name="McMahon S.M."/>
            <person name="Schaberg P.G."/>
            <person name="Yang J."/>
            <person name="Wegrzyn J.L."/>
            <person name="Swenson N.G."/>
        </authorList>
    </citation>
    <scope>NUCLEOTIDE SEQUENCE</scope>
    <source>
        <strain evidence="5">NS2018</strain>
    </source>
</reference>
<gene>
    <name evidence="5" type="ORF">LWI29_025480</name>
</gene>
<dbReference type="EMBL" id="JAUESC010000388">
    <property type="protein sequence ID" value="KAK0572056.1"/>
    <property type="molecule type" value="Genomic_DNA"/>
</dbReference>
<dbReference type="PANTHER" id="PTHR44083:SF46">
    <property type="entry name" value="CTLH DOMAIN-CONTAINING PROTEIN"/>
    <property type="match status" value="1"/>
</dbReference>
<evidence type="ECO:0000256" key="3">
    <source>
        <dbReference type="PROSITE-ProRule" id="PRU00221"/>
    </source>
</evidence>
<protein>
    <recommendedName>
        <fullName evidence="4">CTLH domain-containing protein</fullName>
    </recommendedName>
</protein>
<dbReference type="InterPro" id="IPR006595">
    <property type="entry name" value="CTLH_C"/>
</dbReference>
<feature type="repeat" description="WD" evidence="3">
    <location>
        <begin position="587"/>
        <end position="609"/>
    </location>
</feature>
<dbReference type="Proteomes" id="UP001168877">
    <property type="component" value="Unassembled WGS sequence"/>
</dbReference>
<dbReference type="SMART" id="SM00668">
    <property type="entry name" value="CTLH"/>
    <property type="match status" value="1"/>
</dbReference>
<accession>A0AA39RDP9</accession>
<dbReference type="InterPro" id="IPR015943">
    <property type="entry name" value="WD40/YVTN_repeat-like_dom_sf"/>
</dbReference>
<dbReference type="PANTHER" id="PTHR44083">
    <property type="entry name" value="TOPLESS-RELATED PROTEIN 1-RELATED"/>
    <property type="match status" value="1"/>
</dbReference>
<evidence type="ECO:0000256" key="2">
    <source>
        <dbReference type="ARBA" id="ARBA00022737"/>
    </source>
</evidence>
<keyword evidence="1 3" id="KW-0853">WD repeat</keyword>
<evidence type="ECO:0000313" key="6">
    <source>
        <dbReference type="Proteomes" id="UP001168877"/>
    </source>
</evidence>
<dbReference type="SUPFAM" id="SSF50969">
    <property type="entry name" value="YVTN repeat-like/Quinoprotein amine dehydrogenase"/>
    <property type="match status" value="1"/>
</dbReference>
<dbReference type="InterPro" id="IPR011044">
    <property type="entry name" value="Quino_amine_DH_bsu"/>
</dbReference>
<feature type="domain" description="CTLH" evidence="4">
    <location>
        <begin position="43"/>
        <end position="100"/>
    </location>
</feature>
<dbReference type="Pfam" id="PF21359">
    <property type="entry name" value="zf_topless"/>
    <property type="match status" value="1"/>
</dbReference>
<dbReference type="PROSITE" id="PS50897">
    <property type="entry name" value="CTLH"/>
    <property type="match status" value="1"/>
</dbReference>
<keyword evidence="2" id="KW-0677">Repeat</keyword>
<evidence type="ECO:0000313" key="5">
    <source>
        <dbReference type="EMBL" id="KAK0572056.1"/>
    </source>
</evidence>
<dbReference type="AlphaFoldDB" id="A0AA39RDP9"/>
<dbReference type="InterPro" id="IPR019775">
    <property type="entry name" value="WD40_repeat_CS"/>
</dbReference>
<feature type="repeat" description="WD" evidence="3">
    <location>
        <begin position="404"/>
        <end position="448"/>
    </location>
</feature>
<evidence type="ECO:0000256" key="1">
    <source>
        <dbReference type="ARBA" id="ARBA00022574"/>
    </source>
</evidence>
<dbReference type="Gene3D" id="2.130.10.10">
    <property type="entry name" value="YVTN repeat-like/Quinoprotein amine dehydrogenase"/>
    <property type="match status" value="3"/>
</dbReference>
<dbReference type="PROSITE" id="PS50082">
    <property type="entry name" value="WD_REPEATS_2"/>
    <property type="match status" value="3"/>
</dbReference>
<dbReference type="SUPFAM" id="SSF50978">
    <property type="entry name" value="WD40 repeat-like"/>
    <property type="match status" value="1"/>
</dbReference>
<evidence type="ECO:0000259" key="4">
    <source>
        <dbReference type="PROSITE" id="PS50897"/>
    </source>
</evidence>
<dbReference type="SMART" id="SM00320">
    <property type="entry name" value="WD40"/>
    <property type="match status" value="10"/>
</dbReference>
<reference evidence="5" key="2">
    <citation type="submission" date="2023-06" db="EMBL/GenBank/DDBJ databases">
        <authorList>
            <person name="Swenson N.G."/>
            <person name="Wegrzyn J.L."/>
            <person name="Mcevoy S.L."/>
        </authorList>
    </citation>
    <scope>NUCLEOTIDE SEQUENCE</scope>
    <source>
        <strain evidence="5">NS2018</strain>
        <tissue evidence="5">Leaf</tissue>
    </source>
</reference>
<name>A0AA39RDP9_ACESA</name>
<comment type="caution">
    <text evidence="5">The sequence shown here is derived from an EMBL/GenBank/DDBJ whole genome shotgun (WGS) entry which is preliminary data.</text>
</comment>
<organism evidence="5 6">
    <name type="scientific">Acer saccharum</name>
    <name type="common">Sugar maple</name>
    <dbReference type="NCBI Taxonomy" id="4024"/>
    <lineage>
        <taxon>Eukaryota</taxon>
        <taxon>Viridiplantae</taxon>
        <taxon>Streptophyta</taxon>
        <taxon>Embryophyta</taxon>
        <taxon>Tracheophyta</taxon>
        <taxon>Spermatophyta</taxon>
        <taxon>Magnoliopsida</taxon>
        <taxon>eudicotyledons</taxon>
        <taxon>Gunneridae</taxon>
        <taxon>Pentapetalae</taxon>
        <taxon>rosids</taxon>
        <taxon>malvids</taxon>
        <taxon>Sapindales</taxon>
        <taxon>Sapindaceae</taxon>
        <taxon>Hippocastanoideae</taxon>
        <taxon>Acereae</taxon>
        <taxon>Acer</taxon>
    </lineage>
</organism>
<dbReference type="InterPro" id="IPR036322">
    <property type="entry name" value="WD40_repeat_dom_sf"/>
</dbReference>
<proteinExistence type="predicted"/>
<dbReference type="Pfam" id="PF21889">
    <property type="entry name" value="TPR1-like_2nd"/>
    <property type="match status" value="1"/>
</dbReference>
<dbReference type="GO" id="GO:0006355">
    <property type="term" value="P:regulation of DNA-templated transcription"/>
    <property type="evidence" value="ECO:0007669"/>
    <property type="project" value="InterPro"/>
</dbReference>
<dbReference type="InterPro" id="IPR054080">
    <property type="entry name" value="TPR1-like_2nd"/>
</dbReference>
<dbReference type="InterPro" id="IPR027728">
    <property type="entry name" value="Topless_fam"/>
</dbReference>
<feature type="repeat" description="WD" evidence="3">
    <location>
        <begin position="897"/>
        <end position="938"/>
    </location>
</feature>
<dbReference type="InterPro" id="IPR001680">
    <property type="entry name" value="WD40_rpt"/>
</dbReference>
<dbReference type="PROSITE" id="PS00678">
    <property type="entry name" value="WD_REPEATS_1"/>
    <property type="match status" value="1"/>
</dbReference>
<dbReference type="PROSITE" id="PS50294">
    <property type="entry name" value="WD_REPEATS_REGION"/>
    <property type="match status" value="2"/>
</dbReference>
<dbReference type="InterPro" id="IPR048419">
    <property type="entry name" value="Topless_Znf"/>
</dbReference>
<dbReference type="Pfam" id="PF00400">
    <property type="entry name" value="WD40"/>
    <property type="match status" value="2"/>
</dbReference>